<dbReference type="SUPFAM" id="SSF46785">
    <property type="entry name" value="Winged helix' DNA-binding domain"/>
    <property type="match status" value="1"/>
</dbReference>
<comment type="caution">
    <text evidence="5">The sequence shown here is derived from an EMBL/GenBank/DDBJ whole genome shotgun (WGS) entry which is preliminary data.</text>
</comment>
<protein>
    <submittedName>
        <fullName evidence="5">Extracellular solute-binding protein</fullName>
    </submittedName>
</protein>
<dbReference type="InterPro" id="IPR036390">
    <property type="entry name" value="WH_DNA-bd_sf"/>
</dbReference>
<dbReference type="InterPro" id="IPR000524">
    <property type="entry name" value="Tscrpt_reg_HTH_GntR"/>
</dbReference>
<dbReference type="CDD" id="cd07377">
    <property type="entry name" value="WHTH_GntR"/>
    <property type="match status" value="1"/>
</dbReference>
<dbReference type="InterPro" id="IPR006059">
    <property type="entry name" value="SBP"/>
</dbReference>
<keyword evidence="3" id="KW-0804">Transcription</keyword>
<evidence type="ECO:0000313" key="6">
    <source>
        <dbReference type="Proteomes" id="UP000309676"/>
    </source>
</evidence>
<dbReference type="Pfam" id="PF13416">
    <property type="entry name" value="SBP_bac_8"/>
    <property type="match status" value="1"/>
</dbReference>
<evidence type="ECO:0000256" key="3">
    <source>
        <dbReference type="ARBA" id="ARBA00023163"/>
    </source>
</evidence>
<dbReference type="Gene3D" id="3.40.190.10">
    <property type="entry name" value="Periplasmic binding protein-like II"/>
    <property type="match status" value="1"/>
</dbReference>
<gene>
    <name evidence="5" type="ORF">FE782_22520</name>
</gene>
<evidence type="ECO:0000256" key="1">
    <source>
        <dbReference type="ARBA" id="ARBA00023015"/>
    </source>
</evidence>
<organism evidence="5 6">
    <name type="scientific">Paenibacillus antri</name>
    <dbReference type="NCBI Taxonomy" id="2582848"/>
    <lineage>
        <taxon>Bacteria</taxon>
        <taxon>Bacillati</taxon>
        <taxon>Bacillota</taxon>
        <taxon>Bacilli</taxon>
        <taxon>Bacillales</taxon>
        <taxon>Paenibacillaceae</taxon>
        <taxon>Paenibacillus</taxon>
    </lineage>
</organism>
<evidence type="ECO:0000256" key="2">
    <source>
        <dbReference type="ARBA" id="ARBA00023125"/>
    </source>
</evidence>
<feature type="domain" description="HTH gntR-type" evidence="4">
    <location>
        <begin position="16"/>
        <end position="84"/>
    </location>
</feature>
<accession>A0A5R9G9Q2</accession>
<evidence type="ECO:0000259" key="4">
    <source>
        <dbReference type="PROSITE" id="PS50949"/>
    </source>
</evidence>
<dbReference type="PRINTS" id="PR00035">
    <property type="entry name" value="HTHGNTR"/>
</dbReference>
<dbReference type="SMART" id="SM00345">
    <property type="entry name" value="HTH_GNTR"/>
    <property type="match status" value="1"/>
</dbReference>
<keyword evidence="1" id="KW-0805">Transcription regulation</keyword>
<dbReference type="PANTHER" id="PTHR43649">
    <property type="entry name" value="ARABINOSE-BINDING PROTEIN-RELATED"/>
    <property type="match status" value="1"/>
</dbReference>
<dbReference type="SUPFAM" id="SSF53850">
    <property type="entry name" value="Periplasmic binding protein-like II"/>
    <property type="match status" value="1"/>
</dbReference>
<dbReference type="PANTHER" id="PTHR43649:SF30">
    <property type="entry name" value="ABC TRANSPORTER SUBSTRATE-BINDING PROTEIN"/>
    <property type="match status" value="1"/>
</dbReference>
<proteinExistence type="predicted"/>
<dbReference type="InterPro" id="IPR036388">
    <property type="entry name" value="WH-like_DNA-bd_sf"/>
</dbReference>
<keyword evidence="6" id="KW-1185">Reference proteome</keyword>
<dbReference type="Proteomes" id="UP000309676">
    <property type="component" value="Unassembled WGS sequence"/>
</dbReference>
<dbReference type="EMBL" id="VCIW01000017">
    <property type="protein sequence ID" value="TLS50108.1"/>
    <property type="molecule type" value="Genomic_DNA"/>
</dbReference>
<dbReference type="PROSITE" id="PS50949">
    <property type="entry name" value="HTH_GNTR"/>
    <property type="match status" value="1"/>
</dbReference>
<evidence type="ECO:0000313" key="5">
    <source>
        <dbReference type="EMBL" id="TLS50108.1"/>
    </source>
</evidence>
<dbReference type="GO" id="GO:0003677">
    <property type="term" value="F:DNA binding"/>
    <property type="evidence" value="ECO:0007669"/>
    <property type="project" value="UniProtKB-KW"/>
</dbReference>
<dbReference type="GO" id="GO:0003700">
    <property type="term" value="F:DNA-binding transcription factor activity"/>
    <property type="evidence" value="ECO:0007669"/>
    <property type="project" value="InterPro"/>
</dbReference>
<dbReference type="Gene3D" id="1.10.10.10">
    <property type="entry name" value="Winged helix-like DNA-binding domain superfamily/Winged helix DNA-binding domain"/>
    <property type="match status" value="1"/>
</dbReference>
<dbReference type="AlphaFoldDB" id="A0A5R9G9Q2"/>
<name>A0A5R9G9Q2_9BACL</name>
<dbReference type="Pfam" id="PF00392">
    <property type="entry name" value="GntR"/>
    <property type="match status" value="1"/>
</dbReference>
<keyword evidence="2" id="KW-0238">DNA-binding</keyword>
<dbReference type="InterPro" id="IPR050490">
    <property type="entry name" value="Bact_solute-bd_prot1"/>
</dbReference>
<sequence>MAIHRSSVPSMKRENEFRYSKLANILREQILSGYIKPGHFLMSENDLCKHYGISRTSVRKSLDQLAKEGLIVKKVGQGTIVSPDLVVEHTQNKVLRIFTTSPSNFFDHCMPILIEAFEREFPNVEVKCLSFSTSEFWESVQASIELGLRPDLILTTDRLFSDAGSMIDFIDLNDRLGEIRDLMYPRLLAPFLRDGELKGAVATFSTLYLAYNPNLFRKYGVPEPSDLWTTEEFLSAARRLTMDTNGDGIDDLYGLTLSSSLNRWPVIALQNGADFKPTSGKAPLVKTLTFIHDLLYREKVATLSPRYVLNSEAYAREKAAMMITTSIEMAGWRNNGLDFESKVASLPFGERMGTMLIANAFMIPSESDEIDLAVRFLQMALSPDMQEKLGETAGFMSALRPINEAIWSKSLLQSLYIGEDITEYSYFLHELFGDFGLVDDLENEMHLYWSGLESAEEIAEKLLSMMDGRD</sequence>
<reference evidence="5 6" key="1">
    <citation type="submission" date="2019-05" db="EMBL/GenBank/DDBJ databases">
        <authorList>
            <person name="Narsing Rao M.P."/>
            <person name="Li W.J."/>
        </authorList>
    </citation>
    <scope>NUCLEOTIDE SEQUENCE [LARGE SCALE GENOMIC DNA]</scope>
    <source>
        <strain evidence="5 6">SYSU_K30003</strain>
    </source>
</reference>